<feature type="region of interest" description="Disordered" evidence="10">
    <location>
        <begin position="56"/>
        <end position="80"/>
    </location>
</feature>
<comment type="caution">
    <text evidence="13">The sequence shown here is derived from an EMBL/GenBank/DDBJ whole genome shotgun (WGS) entry which is preliminary data.</text>
</comment>
<dbReference type="Pfam" id="PF03544">
    <property type="entry name" value="TonB_C"/>
    <property type="match status" value="1"/>
</dbReference>
<keyword evidence="4" id="KW-1003">Cell membrane</keyword>
<keyword evidence="7" id="KW-0653">Protein transport</keyword>
<dbReference type="SUPFAM" id="SSF74653">
    <property type="entry name" value="TolA/TonB C-terminal domain"/>
    <property type="match status" value="1"/>
</dbReference>
<evidence type="ECO:0000256" key="1">
    <source>
        <dbReference type="ARBA" id="ARBA00004383"/>
    </source>
</evidence>
<reference evidence="13 14" key="1">
    <citation type="submission" date="2024-07" db="EMBL/GenBank/DDBJ databases">
        <title>Uliginosibacterium flavum JJ3220;KACC:17644.</title>
        <authorList>
            <person name="Kim M.K."/>
        </authorList>
    </citation>
    <scope>NUCLEOTIDE SEQUENCE [LARGE SCALE GENOMIC DNA]</scope>
    <source>
        <strain evidence="13 14">KACC:17644</strain>
    </source>
</reference>
<comment type="subcellular location">
    <subcellularLocation>
        <location evidence="1">Cell inner membrane</location>
        <topology evidence="1">Single-pass membrane protein</topology>
        <orientation evidence="1">Periplasmic side</orientation>
    </subcellularLocation>
</comment>
<protein>
    <submittedName>
        <fullName evidence="13">TonB family protein</fullName>
    </submittedName>
</protein>
<proteinExistence type="inferred from homology"/>
<dbReference type="PANTHER" id="PTHR33446:SF2">
    <property type="entry name" value="PROTEIN TONB"/>
    <property type="match status" value="1"/>
</dbReference>
<dbReference type="InterPro" id="IPR006260">
    <property type="entry name" value="TonB/TolA_C"/>
</dbReference>
<comment type="similarity">
    <text evidence="2">Belongs to the TonB family.</text>
</comment>
<evidence type="ECO:0000256" key="11">
    <source>
        <dbReference type="SAM" id="Phobius"/>
    </source>
</evidence>
<evidence type="ECO:0000313" key="14">
    <source>
        <dbReference type="Proteomes" id="UP001549691"/>
    </source>
</evidence>
<organism evidence="13 14">
    <name type="scientific">Uliginosibacterium flavum</name>
    <dbReference type="NCBI Taxonomy" id="1396831"/>
    <lineage>
        <taxon>Bacteria</taxon>
        <taxon>Pseudomonadati</taxon>
        <taxon>Pseudomonadota</taxon>
        <taxon>Betaproteobacteria</taxon>
        <taxon>Rhodocyclales</taxon>
        <taxon>Zoogloeaceae</taxon>
        <taxon>Uliginosibacterium</taxon>
    </lineage>
</organism>
<evidence type="ECO:0000256" key="9">
    <source>
        <dbReference type="ARBA" id="ARBA00023136"/>
    </source>
</evidence>
<dbReference type="EMBL" id="JBEWZI010000021">
    <property type="protein sequence ID" value="MET7015766.1"/>
    <property type="molecule type" value="Genomic_DNA"/>
</dbReference>
<keyword evidence="3" id="KW-0813">Transport</keyword>
<dbReference type="RefSeq" id="WP_354602221.1">
    <property type="nucleotide sequence ID" value="NZ_JBEWZI010000021.1"/>
</dbReference>
<evidence type="ECO:0000256" key="6">
    <source>
        <dbReference type="ARBA" id="ARBA00022692"/>
    </source>
</evidence>
<sequence length="232" mass="24637">MYASSTLRQPVSDRAFSLVIVVGLHLAAGTALLMLAQPVIQQLLAEPVRIELITAPNREQTAPEPPKPIEPQVQPQRVAPAPRPVAAPLLQTEAPIQPNTPVIEAAPAPKEAPTAVLNDSTAQTRAAPGPAVPAAAEAVQAPRFDADYLHNPSPAYPPASRSLGEEGRVLLRVQVSEDGRALQVLIDAGSGFARLDRAARDAVAAWRFVPARQGQQAVSGWVKVPVVFELKR</sequence>
<dbReference type="Proteomes" id="UP001549691">
    <property type="component" value="Unassembled WGS sequence"/>
</dbReference>
<feature type="transmembrane region" description="Helical" evidence="11">
    <location>
        <begin position="15"/>
        <end position="36"/>
    </location>
</feature>
<evidence type="ECO:0000256" key="2">
    <source>
        <dbReference type="ARBA" id="ARBA00006555"/>
    </source>
</evidence>
<evidence type="ECO:0000256" key="4">
    <source>
        <dbReference type="ARBA" id="ARBA00022475"/>
    </source>
</evidence>
<dbReference type="InterPro" id="IPR037682">
    <property type="entry name" value="TonB_C"/>
</dbReference>
<evidence type="ECO:0000259" key="12">
    <source>
        <dbReference type="PROSITE" id="PS52015"/>
    </source>
</evidence>
<evidence type="ECO:0000256" key="5">
    <source>
        <dbReference type="ARBA" id="ARBA00022519"/>
    </source>
</evidence>
<evidence type="ECO:0000256" key="7">
    <source>
        <dbReference type="ARBA" id="ARBA00022927"/>
    </source>
</evidence>
<evidence type="ECO:0000256" key="3">
    <source>
        <dbReference type="ARBA" id="ARBA00022448"/>
    </source>
</evidence>
<gene>
    <name evidence="13" type="ORF">ABXR19_16365</name>
</gene>
<name>A0ABV2TPB0_9RHOO</name>
<evidence type="ECO:0000256" key="10">
    <source>
        <dbReference type="SAM" id="MobiDB-lite"/>
    </source>
</evidence>
<evidence type="ECO:0000256" key="8">
    <source>
        <dbReference type="ARBA" id="ARBA00022989"/>
    </source>
</evidence>
<dbReference type="PANTHER" id="PTHR33446">
    <property type="entry name" value="PROTEIN TONB-RELATED"/>
    <property type="match status" value="1"/>
</dbReference>
<dbReference type="InterPro" id="IPR051045">
    <property type="entry name" value="TonB-dependent_transducer"/>
</dbReference>
<accession>A0ABV2TPB0</accession>
<keyword evidence="8 11" id="KW-1133">Transmembrane helix</keyword>
<feature type="compositionally biased region" description="Low complexity" evidence="10">
    <location>
        <begin position="71"/>
        <end position="80"/>
    </location>
</feature>
<evidence type="ECO:0000313" key="13">
    <source>
        <dbReference type="EMBL" id="MET7015766.1"/>
    </source>
</evidence>
<dbReference type="Gene3D" id="3.30.1150.10">
    <property type="match status" value="1"/>
</dbReference>
<keyword evidence="5" id="KW-0997">Cell inner membrane</keyword>
<dbReference type="PROSITE" id="PS52015">
    <property type="entry name" value="TONB_CTD"/>
    <property type="match status" value="1"/>
</dbReference>
<dbReference type="NCBIfam" id="TIGR01352">
    <property type="entry name" value="tonB_Cterm"/>
    <property type="match status" value="1"/>
</dbReference>
<keyword evidence="6 11" id="KW-0812">Transmembrane</keyword>
<feature type="domain" description="TonB C-terminal" evidence="12">
    <location>
        <begin position="141"/>
        <end position="232"/>
    </location>
</feature>
<keyword evidence="14" id="KW-1185">Reference proteome</keyword>
<keyword evidence="9 11" id="KW-0472">Membrane</keyword>